<gene>
    <name evidence="2" type="ORF">C1J01_42825</name>
</gene>
<name>A0A2W2DLR9_9ACTN</name>
<dbReference type="PANTHER" id="PTHR37017">
    <property type="entry name" value="AB HYDROLASE-1 DOMAIN-CONTAINING PROTEIN-RELATED"/>
    <property type="match status" value="1"/>
</dbReference>
<dbReference type="OrthoDB" id="9773549at2"/>
<dbReference type="Gene3D" id="3.40.50.1820">
    <property type="entry name" value="alpha/beta hydrolase"/>
    <property type="match status" value="1"/>
</dbReference>
<dbReference type="Proteomes" id="UP000249304">
    <property type="component" value="Unassembled WGS sequence"/>
</dbReference>
<accession>A0A2W2DLR9</accession>
<dbReference type="EMBL" id="POUD01000338">
    <property type="protein sequence ID" value="PZG06075.1"/>
    <property type="molecule type" value="Genomic_DNA"/>
</dbReference>
<dbReference type="Pfam" id="PF12697">
    <property type="entry name" value="Abhydrolase_6"/>
    <property type="match status" value="1"/>
</dbReference>
<feature type="domain" description="AB hydrolase-1" evidence="1">
    <location>
        <begin position="8"/>
        <end position="232"/>
    </location>
</feature>
<reference evidence="2 3" key="1">
    <citation type="submission" date="2018-01" db="EMBL/GenBank/DDBJ databases">
        <title>Draft genome sequence of Nonomuraea sp. KC333.</title>
        <authorList>
            <person name="Sahin N."/>
            <person name="Saygin H."/>
            <person name="Ay H."/>
        </authorList>
    </citation>
    <scope>NUCLEOTIDE SEQUENCE [LARGE SCALE GENOMIC DNA]</scope>
    <source>
        <strain evidence="2 3">KC333</strain>
    </source>
</reference>
<keyword evidence="2" id="KW-0378">Hydrolase</keyword>
<organism evidence="2 3">
    <name type="scientific">Nonomuraea aridisoli</name>
    <dbReference type="NCBI Taxonomy" id="2070368"/>
    <lineage>
        <taxon>Bacteria</taxon>
        <taxon>Bacillati</taxon>
        <taxon>Actinomycetota</taxon>
        <taxon>Actinomycetes</taxon>
        <taxon>Streptosporangiales</taxon>
        <taxon>Streptosporangiaceae</taxon>
        <taxon>Nonomuraea</taxon>
    </lineage>
</organism>
<evidence type="ECO:0000313" key="3">
    <source>
        <dbReference type="Proteomes" id="UP000249304"/>
    </source>
</evidence>
<dbReference type="InterPro" id="IPR029058">
    <property type="entry name" value="AB_hydrolase_fold"/>
</dbReference>
<keyword evidence="3" id="KW-1185">Reference proteome</keyword>
<dbReference type="InterPro" id="IPR000073">
    <property type="entry name" value="AB_hydrolase_1"/>
</dbReference>
<dbReference type="GO" id="GO:0016787">
    <property type="term" value="F:hydrolase activity"/>
    <property type="evidence" value="ECO:0007669"/>
    <property type="project" value="UniProtKB-KW"/>
</dbReference>
<evidence type="ECO:0000259" key="1">
    <source>
        <dbReference type="Pfam" id="PF12697"/>
    </source>
</evidence>
<proteinExistence type="predicted"/>
<dbReference type="SUPFAM" id="SSF53474">
    <property type="entry name" value="alpha/beta-Hydrolases"/>
    <property type="match status" value="1"/>
</dbReference>
<protein>
    <submittedName>
        <fullName evidence="2">Alpha/beta hydrolase</fullName>
    </submittedName>
</protein>
<comment type="caution">
    <text evidence="2">The sequence shown here is derived from an EMBL/GenBank/DDBJ whole genome shotgun (WGS) entry which is preliminary data.</text>
</comment>
<evidence type="ECO:0000313" key="2">
    <source>
        <dbReference type="EMBL" id="PZG06075.1"/>
    </source>
</evidence>
<dbReference type="PANTHER" id="PTHR37017:SF10">
    <property type="entry name" value="AB HYDROLASE-1 DOMAIN-CONTAINING PROTEIN"/>
    <property type="match status" value="1"/>
</dbReference>
<sequence>MSDISMTFVLVPGAWQGGWSWEPVAQRLRAAGHVAVTITLPGLAGGDSRSGLHLSDAVDHVAGEIEKRDLSNVVLVGHSWGGYPITGAAHRVAHRLAKIVYFNAFVPARGVPFIDENQDYAAILRAAIDASPDGSVSVTFEQVPVLMPELPEAAQRLFHELLVPQPGTYFLQSLDVDDVTTLGVPAAYVLSENDLALARPGTELAARIGLTPLMVPGGHQSMLTHPDEVAEVLLKY</sequence>
<dbReference type="AlphaFoldDB" id="A0A2W2DLR9"/>
<dbReference type="RefSeq" id="WP_111184777.1">
    <property type="nucleotide sequence ID" value="NZ_POUD01000338.1"/>
</dbReference>
<dbReference type="InterPro" id="IPR052897">
    <property type="entry name" value="Sec-Metab_Biosynth_Hydrolase"/>
</dbReference>